<dbReference type="Pfam" id="PF06945">
    <property type="entry name" value="DUF1289"/>
    <property type="match status" value="1"/>
</dbReference>
<accession>A0A2T7G973</accession>
<dbReference type="EMBL" id="QCYH01000002">
    <property type="protein sequence ID" value="PVA10972.1"/>
    <property type="molecule type" value="Genomic_DNA"/>
</dbReference>
<proteinExistence type="predicted"/>
<sequence length="89" mass="9783">MTDGKSSAAHQPPVWKRNEVQSPCIQICVVHPEARICTGCLRSIDEISRWSRMTDAERAAITADLPGRAGQLRKRRGGRAARLERGSGT</sequence>
<organism evidence="2 3">
    <name type="scientific">Pelagivirga sediminicola</name>
    <dbReference type="NCBI Taxonomy" id="2170575"/>
    <lineage>
        <taxon>Bacteria</taxon>
        <taxon>Pseudomonadati</taxon>
        <taxon>Pseudomonadota</taxon>
        <taxon>Alphaproteobacteria</taxon>
        <taxon>Rhodobacterales</taxon>
        <taxon>Paracoccaceae</taxon>
        <taxon>Pelagivirga</taxon>
    </lineage>
</organism>
<gene>
    <name evidence="2" type="ORF">DC366_04080</name>
</gene>
<comment type="caution">
    <text evidence="2">The sequence shown here is derived from an EMBL/GenBank/DDBJ whole genome shotgun (WGS) entry which is preliminary data.</text>
</comment>
<evidence type="ECO:0000256" key="1">
    <source>
        <dbReference type="SAM" id="MobiDB-lite"/>
    </source>
</evidence>
<dbReference type="PANTHER" id="PTHR35175:SF2">
    <property type="entry name" value="DUF1289 DOMAIN-CONTAINING PROTEIN"/>
    <property type="match status" value="1"/>
</dbReference>
<evidence type="ECO:0000313" key="3">
    <source>
        <dbReference type="Proteomes" id="UP000244446"/>
    </source>
</evidence>
<evidence type="ECO:0000313" key="2">
    <source>
        <dbReference type="EMBL" id="PVA10972.1"/>
    </source>
</evidence>
<keyword evidence="3" id="KW-1185">Reference proteome</keyword>
<feature type="region of interest" description="Disordered" evidence="1">
    <location>
        <begin position="67"/>
        <end position="89"/>
    </location>
</feature>
<dbReference type="RefSeq" id="WP_108690946.1">
    <property type="nucleotide sequence ID" value="NZ_QCYH01000002.1"/>
</dbReference>
<dbReference type="InterPro" id="IPR010710">
    <property type="entry name" value="DUF1289"/>
</dbReference>
<dbReference type="AlphaFoldDB" id="A0A2T7G973"/>
<reference evidence="2 3" key="1">
    <citation type="submission" date="2018-04" db="EMBL/GenBank/DDBJ databases">
        <title>Pelagivirga bohaiensis gen. nov., sp. nov., a bacterium isolated from the Bohai Sea.</title>
        <authorList>
            <person name="Ji X."/>
        </authorList>
    </citation>
    <scope>NUCLEOTIDE SEQUENCE [LARGE SCALE GENOMIC DNA]</scope>
    <source>
        <strain evidence="2 3">BH-SD19</strain>
    </source>
</reference>
<dbReference type="Proteomes" id="UP000244446">
    <property type="component" value="Unassembled WGS sequence"/>
</dbReference>
<protein>
    <submittedName>
        <fullName evidence="2">DUF1289 domain-containing protein</fullName>
    </submittedName>
</protein>
<dbReference type="PANTHER" id="PTHR35175">
    <property type="entry name" value="DUF1289 DOMAIN-CONTAINING PROTEIN"/>
    <property type="match status" value="1"/>
</dbReference>
<name>A0A2T7G973_9RHOB</name>
<dbReference type="OrthoDB" id="9811423at2"/>